<dbReference type="Pfam" id="PF03883">
    <property type="entry name" value="H2O2_YaaD"/>
    <property type="match status" value="1"/>
</dbReference>
<dbReference type="RefSeq" id="WP_044005548.1">
    <property type="nucleotide sequence ID" value="NZ_CANCWW010000017.1"/>
</dbReference>
<dbReference type="PANTHER" id="PTHR30283:SF4">
    <property type="entry name" value="PEROXIDE STRESS RESISTANCE PROTEIN YAAA"/>
    <property type="match status" value="1"/>
</dbReference>
<evidence type="ECO:0000313" key="4">
    <source>
        <dbReference type="EMBL" id="OUN17827.1"/>
    </source>
</evidence>
<evidence type="ECO:0000313" key="7">
    <source>
        <dbReference type="Proteomes" id="UP000192575"/>
    </source>
</evidence>
<dbReference type="InterPro" id="IPR005583">
    <property type="entry name" value="YaaA"/>
</dbReference>
<evidence type="ECO:0000313" key="5">
    <source>
        <dbReference type="EMBL" id="PAY43807.1"/>
    </source>
</evidence>
<dbReference type="AlphaFoldDB" id="A0A089QKE3"/>
<reference evidence="8" key="4">
    <citation type="submission" date="2017-04" db="EMBL/GenBank/DDBJ databases">
        <title>Function of individual gut microbiota members based on whole genome sequencing of pure cultures obtained from chicken caecum.</title>
        <authorList>
            <person name="Medvecky M."/>
            <person name="Cejkova D."/>
            <person name="Polansky O."/>
            <person name="Karasova D."/>
            <person name="Kubasova T."/>
            <person name="Cizek A."/>
            <person name="Rychlik I."/>
        </authorList>
    </citation>
    <scope>NUCLEOTIDE SEQUENCE [LARGE SCALE GENOMIC DNA]</scope>
    <source>
        <strain evidence="8">An84</strain>
    </source>
</reference>
<dbReference type="EMBL" id="CP007646">
    <property type="protein sequence ID" value="AIR11401.1"/>
    <property type="molecule type" value="Genomic_DNA"/>
</dbReference>
<dbReference type="Proteomes" id="UP000192575">
    <property type="component" value="Unassembled WGS sequence"/>
</dbReference>
<reference evidence="2 6" key="1">
    <citation type="journal article" date="2014" name="BMC Genomics">
        <title>Unusual genome complexity in Lactobacillus salivarius JCM1046.</title>
        <authorList>
            <person name="Raftis E.J."/>
            <person name="Forde B.M."/>
            <person name="Claesson M.J."/>
            <person name="O'Toole P.W."/>
        </authorList>
    </citation>
    <scope>NUCLEOTIDE SEQUENCE [LARGE SCALE GENOMIC DNA]</scope>
    <source>
        <strain evidence="2 6">JCM1046</strain>
    </source>
</reference>
<dbReference type="EMBL" id="NBEF01000029">
    <property type="protein sequence ID" value="OQQ89521.1"/>
    <property type="molecule type" value="Genomic_DNA"/>
</dbReference>
<dbReference type="Proteomes" id="UP000029488">
    <property type="component" value="Chromosome"/>
</dbReference>
<gene>
    <name evidence="5" type="ORF">A8C52_11260</name>
    <name evidence="4" type="ORF">B5G36_08625</name>
    <name evidence="3" type="ORF">B6U56_08935</name>
    <name evidence="2" type="ORF">LSJ_1764c</name>
</gene>
<reference evidence="3 7" key="3">
    <citation type="submission" date="2017-03" db="EMBL/GenBank/DDBJ databases">
        <title>Phylogenomics and comparative genomics of Lactobacillus salivarius, a mammalian gut commensal.</title>
        <authorList>
            <person name="Harris H.M."/>
        </authorList>
    </citation>
    <scope>NUCLEOTIDE SEQUENCE [LARGE SCALE GENOMIC DNA]</scope>
    <source>
        <strain evidence="3 7">JCM 1047</strain>
    </source>
</reference>
<evidence type="ECO:0000313" key="3">
    <source>
        <dbReference type="EMBL" id="OQQ89521.1"/>
    </source>
</evidence>
<evidence type="ECO:0000256" key="1">
    <source>
        <dbReference type="HAMAP-Rule" id="MF_00652"/>
    </source>
</evidence>
<reference evidence="4" key="5">
    <citation type="journal article" date="2018" name="BMC Genomics">
        <title>Whole genome sequencing and function prediction of 133 gut anaerobes isolated from chicken caecum in pure cultures.</title>
        <authorList>
            <person name="Medvecky M."/>
            <person name="Cejkova D."/>
            <person name="Polansky O."/>
            <person name="Karasova D."/>
            <person name="Kubasova T."/>
            <person name="Cizek A."/>
            <person name="Rychlik I."/>
        </authorList>
    </citation>
    <scope>NUCLEOTIDE SEQUENCE</scope>
    <source>
        <strain evidence="4">An84</strain>
    </source>
</reference>
<dbReference type="NCBIfam" id="NF002543">
    <property type="entry name" value="PRK02101.1-4"/>
    <property type="match status" value="1"/>
</dbReference>
<name>A0A089QKE3_9LACO</name>
<organism evidence="2 6">
    <name type="scientific">Ligilactobacillus salivarius</name>
    <dbReference type="NCBI Taxonomy" id="1624"/>
    <lineage>
        <taxon>Bacteria</taxon>
        <taxon>Bacillati</taxon>
        <taxon>Bacillota</taxon>
        <taxon>Bacilli</taxon>
        <taxon>Lactobacillales</taxon>
        <taxon>Lactobacillaceae</taxon>
        <taxon>Ligilactobacillus</taxon>
    </lineage>
</organism>
<evidence type="ECO:0000313" key="2">
    <source>
        <dbReference type="EMBL" id="AIR11401.1"/>
    </source>
</evidence>
<proteinExistence type="inferred from homology"/>
<evidence type="ECO:0000313" key="8">
    <source>
        <dbReference type="Proteomes" id="UP000196255"/>
    </source>
</evidence>
<accession>A0A089QKE3</accession>
<evidence type="ECO:0000313" key="6">
    <source>
        <dbReference type="Proteomes" id="UP000029488"/>
    </source>
</evidence>
<dbReference type="GO" id="GO:0033194">
    <property type="term" value="P:response to hydroperoxide"/>
    <property type="evidence" value="ECO:0007669"/>
    <property type="project" value="TreeGrafter"/>
</dbReference>
<dbReference type="EMBL" id="LXZO01000144">
    <property type="protein sequence ID" value="PAY43807.1"/>
    <property type="molecule type" value="Genomic_DNA"/>
</dbReference>
<dbReference type="PANTHER" id="PTHR30283">
    <property type="entry name" value="PEROXIDE STRESS RESPONSE PROTEIN YAAA"/>
    <property type="match status" value="1"/>
</dbReference>
<dbReference type="EMBL" id="NFHF01000023">
    <property type="protein sequence ID" value="OUN17827.1"/>
    <property type="molecule type" value="Genomic_DNA"/>
</dbReference>
<dbReference type="GO" id="GO:0005829">
    <property type="term" value="C:cytosol"/>
    <property type="evidence" value="ECO:0007669"/>
    <property type="project" value="TreeGrafter"/>
</dbReference>
<comment type="similarity">
    <text evidence="1">Belongs to the UPF0246 family.</text>
</comment>
<reference evidence="5 9" key="2">
    <citation type="submission" date="2016-05" db="EMBL/GenBank/DDBJ databases">
        <authorList>
            <person name="Lee J.-Y."/>
            <person name="Kim E.B."/>
            <person name="Choi Y.-J."/>
        </authorList>
    </citation>
    <scope>NUCLEOTIDE SEQUENCE [LARGE SCALE GENOMIC DNA]</scope>
    <source>
        <strain evidence="5 9">KLA006</strain>
    </source>
</reference>
<dbReference type="KEGG" id="lsj:LSJ_1764c"/>
<evidence type="ECO:0000313" key="9">
    <source>
        <dbReference type="Proteomes" id="UP000218139"/>
    </source>
</evidence>
<dbReference type="Proteomes" id="UP000196255">
    <property type="component" value="Unassembled WGS sequence"/>
</dbReference>
<dbReference type="Proteomes" id="UP000218139">
    <property type="component" value="Unassembled WGS sequence"/>
</dbReference>
<sequence length="247" mass="28749">MKIIISPAKKMVEDTDSFDISKLPIFKDKAEVLLTWLKSKNYDELKNIWKCNDKIAKLNYDRIQDMNLDENLTPAVMAYSGIQYQAMGPQVFTQEALQRAAKDLYIISGFYGILGAMDGITPYRLEMQAKVDINDQHTLYQFWGDSIYQELYRDNELVVNLASKEYSKAIERYLKPQDKFIICSFKKEKNGKYVQQATAAKQARGDMVRYILENNIKEIDEIKNFSVNGYQYEPQFSTDTELVFIKN</sequence>
<protein>
    <recommendedName>
        <fullName evidence="1">UPF0246 protein A8C52_11260</fullName>
    </recommendedName>
</protein>
<dbReference type="HAMAP" id="MF_00652">
    <property type="entry name" value="UPF0246"/>
    <property type="match status" value="1"/>
</dbReference>